<organism evidence="2 3">
    <name type="scientific">Aquatica leii</name>
    <dbReference type="NCBI Taxonomy" id="1421715"/>
    <lineage>
        <taxon>Eukaryota</taxon>
        <taxon>Metazoa</taxon>
        <taxon>Ecdysozoa</taxon>
        <taxon>Arthropoda</taxon>
        <taxon>Hexapoda</taxon>
        <taxon>Insecta</taxon>
        <taxon>Pterygota</taxon>
        <taxon>Neoptera</taxon>
        <taxon>Endopterygota</taxon>
        <taxon>Coleoptera</taxon>
        <taxon>Polyphaga</taxon>
        <taxon>Elateriformia</taxon>
        <taxon>Elateroidea</taxon>
        <taxon>Lampyridae</taxon>
        <taxon>Luciolinae</taxon>
        <taxon>Aquatica</taxon>
    </lineage>
</organism>
<proteinExistence type="predicted"/>
<evidence type="ECO:0000256" key="1">
    <source>
        <dbReference type="SAM" id="MobiDB-lite"/>
    </source>
</evidence>
<name>A0AAN7PGV7_9COLE</name>
<comment type="caution">
    <text evidence="2">The sequence shown here is derived from an EMBL/GenBank/DDBJ whole genome shotgun (WGS) entry which is preliminary data.</text>
</comment>
<evidence type="ECO:0000313" key="2">
    <source>
        <dbReference type="EMBL" id="KAK4882131.1"/>
    </source>
</evidence>
<dbReference type="EMBL" id="JARPUR010000002">
    <property type="protein sequence ID" value="KAK4882131.1"/>
    <property type="molecule type" value="Genomic_DNA"/>
</dbReference>
<evidence type="ECO:0000313" key="3">
    <source>
        <dbReference type="Proteomes" id="UP001353858"/>
    </source>
</evidence>
<keyword evidence="3" id="KW-1185">Reference proteome</keyword>
<gene>
    <name evidence="2" type="ORF">RN001_005450</name>
</gene>
<sequence>MDTTAISSKNAVSVNNNLLSEISNLREILKLKDIIINNQKIAITSLQEQIRLINKNTVKSSNETYATSLMKNSKNQKNTFLPSTGLSQTTKINKQIIAKSDTCLSADNVNNITTTDKGKKQAKVTMEAVTQAIENVKSNLSTEGSEKPFTTVSYKHRSTRSKNTPIVGELNTDHSKVSLRAMSSKRLVRRKGVVSSATVYSRSNSLDWDSPSTKTGTVKRRPTSIDYSCSNEVNSTKKLLKSNEMNEQKRSDKATITSPIKSIYSERNAVSHLFKLNTETKQSVKFDLKDIITFDSEVQSAIMHRKPKIPLRDIRNRNNMKEANGVRDTLESKDDFKMYGFGFDNPKCLSLTEVNAYLIERKASGFNFGKAGIVSDSDSGIASPLSPSSLYGFTLCGDKNESCKIDLQIGMELERLRRCSCIQQQIQCYLTIYKSKKLALPKRIYPEVLQFKPQSYKGLPKKPTINQY</sequence>
<feature type="region of interest" description="Disordered" evidence="1">
    <location>
        <begin position="140"/>
        <end position="168"/>
    </location>
</feature>
<protein>
    <submittedName>
        <fullName evidence="2">Uncharacterized protein</fullName>
    </submittedName>
</protein>
<reference evidence="3" key="1">
    <citation type="submission" date="2023-01" db="EMBL/GenBank/DDBJ databases">
        <title>Key to firefly adult light organ development and bioluminescence: homeobox transcription factors regulate luciferase expression and transportation to peroxisome.</title>
        <authorList>
            <person name="Fu X."/>
        </authorList>
    </citation>
    <scope>NUCLEOTIDE SEQUENCE [LARGE SCALE GENOMIC DNA]</scope>
</reference>
<accession>A0AAN7PGV7</accession>
<feature type="compositionally biased region" description="Polar residues" evidence="1">
    <location>
        <begin position="140"/>
        <end position="153"/>
    </location>
</feature>
<dbReference type="AlphaFoldDB" id="A0AAN7PGV7"/>
<dbReference type="Proteomes" id="UP001353858">
    <property type="component" value="Unassembled WGS sequence"/>
</dbReference>